<accession>A0A9Y2JSF8</accession>
<gene>
    <name evidence="1" type="ORF">QRX60_50320</name>
</gene>
<proteinExistence type="predicted"/>
<dbReference type="GO" id="GO:0004252">
    <property type="term" value="F:serine-type endopeptidase activity"/>
    <property type="evidence" value="ECO:0007669"/>
    <property type="project" value="InterPro"/>
</dbReference>
<dbReference type="PROSITE" id="PS00134">
    <property type="entry name" value="TRYPSIN_HIS"/>
    <property type="match status" value="1"/>
</dbReference>
<dbReference type="RefSeq" id="WP_285998535.1">
    <property type="nucleotide sequence ID" value="NZ_CP127295.1"/>
</dbReference>
<sequence length="307" mass="32280">MAADVKNKNIADGRVAAWHIDEDTNQVVIEIADPSDKDVLALRDRYGSGLVRVISGSRPITARKVTTSEKPIKLQKVSKSSIAMLEQAKSPSRLLDFAAYNSAVRIFTLDPNGNTIYQCTTAMHRKSLTEVVTAGHCGPTGATFYQGYYDQAASIAYYTDILGTVSLSIDGNGNPDFANIKASVALSDQQYTSDVVNLEEYVATTETSDSIKFAVGQSVCTNGSFTGYVCRGATVNAVDICIDTDAADLVCGIDRATSGDGGSIVQSGDSGGPILTGSLSAGAQVGGVIVAEDRFGLDVFTSEASRI</sequence>
<dbReference type="GO" id="GO:0006508">
    <property type="term" value="P:proteolysis"/>
    <property type="evidence" value="ECO:0007669"/>
    <property type="project" value="InterPro"/>
</dbReference>
<dbReference type="InterPro" id="IPR009003">
    <property type="entry name" value="Peptidase_S1_PA"/>
</dbReference>
<dbReference type="Gene3D" id="2.40.10.10">
    <property type="entry name" value="Trypsin-like serine proteases"/>
    <property type="match status" value="2"/>
</dbReference>
<dbReference type="KEGG" id="amog:QRX60_50320"/>
<evidence type="ECO:0008006" key="3">
    <source>
        <dbReference type="Google" id="ProtNLM"/>
    </source>
</evidence>
<protein>
    <recommendedName>
        <fullName evidence="3">Serine protease</fullName>
    </recommendedName>
</protein>
<evidence type="ECO:0000313" key="1">
    <source>
        <dbReference type="EMBL" id="WIY02104.1"/>
    </source>
</evidence>
<name>A0A9Y2JSF8_9PSEU</name>
<dbReference type="InterPro" id="IPR043504">
    <property type="entry name" value="Peptidase_S1_PA_chymotrypsin"/>
</dbReference>
<evidence type="ECO:0000313" key="2">
    <source>
        <dbReference type="Proteomes" id="UP001239397"/>
    </source>
</evidence>
<dbReference type="SUPFAM" id="SSF50494">
    <property type="entry name" value="Trypsin-like serine proteases"/>
    <property type="match status" value="1"/>
</dbReference>
<dbReference type="Proteomes" id="UP001239397">
    <property type="component" value="Chromosome"/>
</dbReference>
<keyword evidence="2" id="KW-1185">Reference proteome</keyword>
<dbReference type="EMBL" id="CP127295">
    <property type="protein sequence ID" value="WIY02104.1"/>
    <property type="molecule type" value="Genomic_DNA"/>
</dbReference>
<reference evidence="1 2" key="1">
    <citation type="submission" date="2023-06" db="EMBL/GenBank/DDBJ databases">
        <authorList>
            <person name="Oyuntsetseg B."/>
            <person name="Kim S.B."/>
        </authorList>
    </citation>
    <scope>NUCLEOTIDE SEQUENCE [LARGE SCALE GENOMIC DNA]</scope>
    <source>
        <strain evidence="1 2">4-36</strain>
    </source>
</reference>
<dbReference type="InterPro" id="IPR018114">
    <property type="entry name" value="TRYPSIN_HIS"/>
</dbReference>
<dbReference type="AlphaFoldDB" id="A0A9Y2JSF8"/>
<organism evidence="1 2">
    <name type="scientific">Amycolatopsis mongoliensis</name>
    <dbReference type="NCBI Taxonomy" id="715475"/>
    <lineage>
        <taxon>Bacteria</taxon>
        <taxon>Bacillati</taxon>
        <taxon>Actinomycetota</taxon>
        <taxon>Actinomycetes</taxon>
        <taxon>Pseudonocardiales</taxon>
        <taxon>Pseudonocardiaceae</taxon>
        <taxon>Amycolatopsis</taxon>
    </lineage>
</organism>